<name>E7RMQ2_9BACT</name>
<evidence type="ECO:0000313" key="2">
    <source>
        <dbReference type="Proteomes" id="UP000005580"/>
    </source>
</evidence>
<gene>
    <name evidence="1" type="ORF">HMPREF0663_10402</name>
</gene>
<dbReference type="Proteomes" id="UP000005580">
    <property type="component" value="Unassembled WGS sequence"/>
</dbReference>
<evidence type="ECO:0000313" key="1">
    <source>
        <dbReference type="EMBL" id="EFZ38033.1"/>
    </source>
</evidence>
<dbReference type="EMBL" id="AEPE02000002">
    <property type="protein sequence ID" value="EFZ38033.1"/>
    <property type="molecule type" value="Genomic_DNA"/>
</dbReference>
<sequence length="706" mass="78713">MLMAQGQDANHEWIGNSVSTVADETDEDMGTVYLYNVGTGEYLNTGSYWGTVVVGFNVGMTVHIQKSSSTYYRMTGPLVTTEGKNIAFGRRMDTPGYNDKINYNHVYVDRGVDWKDPFTNTTHKNGILDWTFKETSTGSKTYHISFYNSETTEGMGGTRYLTMATTGTGKNYDIEYPNTPNGEYSQWKIITKKDLKEAFKETYASDEDPADATFLIYDQNFERGNTYIDKWVTSEGIVGTHDDKFLFNPSKEETYYVGNGSISSNTYMATYAGYTNANVRNLGYHDKANGTVKQNVTTLKAGWYRVSCNGFYKAYSSGMVSRLFAKVQGATEDRSNVRTRLETLKDDIEYTVEDMKHIYTKDDVSIESPYVKAGKLFAKGGYENSILVYVPHDGDILEIGIKISGSRKNLDWTCWDNFQLQYCGNRDMVLSEDETSLNYISQQVDSQAASTLILKRTMKEGQWSSIVLPVSLKASQVKTAFGEDVKLSKMPKQSTSLKQRIDFTSVDLTDDNTTALEANSLYIIRPTKAPTGSGTYDKLLKDNTTHVTVTGDYYVINNVTLTTDPSTDYSDGIVKESSTSSTTTDGKLQFCGSLINMQSPTVPAYSYVLGANNGKWHYTQSKLPVKGFRCWIATGSEAQAKRLIFYVDGIEEGNITGIDGITNDSTATTPATVYNMNGQVVRRNATSVEGLPKGIYIMNNKKYIVK</sequence>
<protein>
    <recommendedName>
        <fullName evidence="3">Adhesin</fullName>
    </recommendedName>
</protein>
<keyword evidence="2" id="KW-1185">Reference proteome</keyword>
<dbReference type="AlphaFoldDB" id="E7RMQ2"/>
<organism evidence="1 2">
    <name type="scientific">Hoylesella oralis ATCC 33269</name>
    <dbReference type="NCBI Taxonomy" id="873533"/>
    <lineage>
        <taxon>Bacteria</taxon>
        <taxon>Pseudomonadati</taxon>
        <taxon>Bacteroidota</taxon>
        <taxon>Bacteroidia</taxon>
        <taxon>Bacteroidales</taxon>
        <taxon>Prevotellaceae</taxon>
        <taxon>Hoylesella</taxon>
    </lineage>
</organism>
<comment type="caution">
    <text evidence="1">The sequence shown here is derived from an EMBL/GenBank/DDBJ whole genome shotgun (WGS) entry which is preliminary data.</text>
</comment>
<proteinExistence type="predicted"/>
<dbReference type="HOGENOM" id="CLU_368365_0_0_10"/>
<accession>E7RMQ2</accession>
<dbReference type="STRING" id="28134.SAMN05444288_0462"/>
<evidence type="ECO:0008006" key="3">
    <source>
        <dbReference type="Google" id="ProtNLM"/>
    </source>
</evidence>
<reference evidence="1" key="1">
    <citation type="submission" date="2011-01" db="EMBL/GenBank/DDBJ databases">
        <authorList>
            <person name="Muzny D."/>
            <person name="Qin X."/>
            <person name="Buhay C."/>
            <person name="Dugan-Rocha S."/>
            <person name="Ding Y."/>
            <person name="Chen G."/>
            <person name="Hawes A."/>
            <person name="Holder M."/>
            <person name="Jhangiani S."/>
            <person name="Johnson A."/>
            <person name="Khan Z."/>
            <person name="Li Z."/>
            <person name="Liu W."/>
            <person name="Liu X."/>
            <person name="Perez L."/>
            <person name="Shen H."/>
            <person name="Wang Q."/>
            <person name="Watt J."/>
            <person name="Xi L."/>
            <person name="Xin Y."/>
            <person name="Zhou J."/>
            <person name="Deng J."/>
            <person name="Jiang H."/>
            <person name="Liu Y."/>
            <person name="Qu J."/>
            <person name="Song X.-Z."/>
            <person name="Zhang L."/>
            <person name="Villasana D."/>
            <person name="Johnson A."/>
            <person name="Liu J."/>
            <person name="Liyanage D."/>
            <person name="Lorensuhewa L."/>
            <person name="Robinson T."/>
            <person name="Song A."/>
            <person name="Song B.-B."/>
            <person name="Dinh H."/>
            <person name="Thornton R."/>
            <person name="Coyle M."/>
            <person name="Francisco L."/>
            <person name="Jackson L."/>
            <person name="Javaid M."/>
            <person name="Korchina V."/>
            <person name="Kovar C."/>
            <person name="Mata R."/>
            <person name="Mathew T."/>
            <person name="Ngo R."/>
            <person name="Nguyen L."/>
            <person name="Nguyen N."/>
            <person name="Okwuonu G."/>
            <person name="Ongeri F."/>
            <person name="Pham C."/>
            <person name="Simmons D."/>
            <person name="Wilczek-Boney K."/>
            <person name="Hale W."/>
            <person name="Jakkamsetti A."/>
            <person name="Pham P."/>
            <person name="Ruth R."/>
            <person name="San Lucas F."/>
            <person name="Warren J."/>
            <person name="Zhang J."/>
            <person name="Zhao Z."/>
            <person name="Zhou C."/>
            <person name="Zhu D."/>
            <person name="Lee S."/>
            <person name="Bess C."/>
            <person name="Blankenburg K."/>
            <person name="Forbes L."/>
            <person name="Fu Q."/>
            <person name="Gubbala S."/>
            <person name="Hirani K."/>
            <person name="Jayaseelan J.C."/>
            <person name="Lara F."/>
            <person name="Munidasa M."/>
            <person name="Palculict T."/>
            <person name="Patil S."/>
            <person name="Pu L.-L."/>
            <person name="Saada N."/>
            <person name="Tang L."/>
            <person name="Weissenberger G."/>
            <person name="Zhu Y."/>
            <person name="Hemphill L."/>
            <person name="Shang Y."/>
            <person name="Youmans B."/>
            <person name="Ayvaz T."/>
            <person name="Ross M."/>
            <person name="Santibanez J."/>
            <person name="Aqrawi P."/>
            <person name="Gross S."/>
            <person name="Joshi V."/>
            <person name="Fowler G."/>
            <person name="Nazareth L."/>
            <person name="Reid J."/>
            <person name="Worley K."/>
            <person name="Petrosino J."/>
            <person name="Highlander S."/>
            <person name="Gibbs R."/>
        </authorList>
    </citation>
    <scope>NUCLEOTIDE SEQUENCE [LARGE SCALE GENOMIC DNA]</scope>
    <source>
        <strain evidence="1">ATCC 33269</strain>
    </source>
</reference>